<evidence type="ECO:0000256" key="5">
    <source>
        <dbReference type="ARBA" id="ARBA00038359"/>
    </source>
</evidence>
<proteinExistence type="inferred from homology"/>
<dbReference type="PANTHER" id="PTHR33048">
    <property type="entry name" value="PTH11-LIKE INTEGRAL MEMBRANE PROTEIN (AFU_ORTHOLOGUE AFUA_5G11245)"/>
    <property type="match status" value="1"/>
</dbReference>
<dbReference type="InterPro" id="IPR052337">
    <property type="entry name" value="SAT4-like"/>
</dbReference>
<evidence type="ECO:0000259" key="7">
    <source>
        <dbReference type="Pfam" id="PF20684"/>
    </source>
</evidence>
<keyword evidence="4 6" id="KW-0472">Membrane</keyword>
<evidence type="ECO:0000256" key="6">
    <source>
        <dbReference type="SAM" id="Phobius"/>
    </source>
</evidence>
<dbReference type="Pfam" id="PF20684">
    <property type="entry name" value="Fung_rhodopsin"/>
    <property type="match status" value="1"/>
</dbReference>
<dbReference type="PANTHER" id="PTHR33048:SF149">
    <property type="entry name" value="UBID FAMILY DECARBOXYLASE"/>
    <property type="match status" value="1"/>
</dbReference>
<protein>
    <recommendedName>
        <fullName evidence="7">Rhodopsin domain-containing protein</fullName>
    </recommendedName>
</protein>
<organism evidence="8 9">
    <name type="scientific">Xylaria arbuscula</name>
    <dbReference type="NCBI Taxonomy" id="114810"/>
    <lineage>
        <taxon>Eukaryota</taxon>
        <taxon>Fungi</taxon>
        <taxon>Dikarya</taxon>
        <taxon>Ascomycota</taxon>
        <taxon>Pezizomycotina</taxon>
        <taxon>Sordariomycetes</taxon>
        <taxon>Xylariomycetidae</taxon>
        <taxon>Xylariales</taxon>
        <taxon>Xylariaceae</taxon>
        <taxon>Xylaria</taxon>
    </lineage>
</organism>
<feature type="transmembrane region" description="Helical" evidence="6">
    <location>
        <begin position="121"/>
        <end position="140"/>
    </location>
</feature>
<gene>
    <name evidence="8" type="ORF">NPX13_g10169</name>
</gene>
<feature type="transmembrane region" description="Helical" evidence="6">
    <location>
        <begin position="69"/>
        <end position="92"/>
    </location>
</feature>
<keyword evidence="9" id="KW-1185">Reference proteome</keyword>
<accession>A0A9W8N5K5</accession>
<sequence length="170" mass="19079">MNVLHTTNTNLIDPDNPPVLTADEISQRVFGSKLVLVVEQMQIATTWLVKACLLIMYSRLTGFNKIQALGVKLVACYVAFSFVLMEILYLGVWCRPFNQYWAVPPKSTQCSAATNHLITNAVLNISSDVFILLIPLPIFAQINIAMRKKIVLIGVFALGSFTVSRRRHRQ</sequence>
<evidence type="ECO:0000256" key="2">
    <source>
        <dbReference type="ARBA" id="ARBA00022692"/>
    </source>
</evidence>
<reference evidence="8" key="1">
    <citation type="submission" date="2022-07" db="EMBL/GenBank/DDBJ databases">
        <title>Genome Sequence of Xylaria arbuscula.</title>
        <authorList>
            <person name="Buettner E."/>
        </authorList>
    </citation>
    <scope>NUCLEOTIDE SEQUENCE</scope>
    <source>
        <strain evidence="8">VT107</strain>
    </source>
</reference>
<dbReference type="GO" id="GO:0016020">
    <property type="term" value="C:membrane"/>
    <property type="evidence" value="ECO:0007669"/>
    <property type="project" value="UniProtKB-SubCell"/>
</dbReference>
<comment type="similarity">
    <text evidence="5">Belongs to the SAT4 family.</text>
</comment>
<dbReference type="Proteomes" id="UP001148614">
    <property type="component" value="Unassembled WGS sequence"/>
</dbReference>
<evidence type="ECO:0000313" key="9">
    <source>
        <dbReference type="Proteomes" id="UP001148614"/>
    </source>
</evidence>
<evidence type="ECO:0000313" key="8">
    <source>
        <dbReference type="EMBL" id="KAJ3556283.1"/>
    </source>
</evidence>
<dbReference type="AlphaFoldDB" id="A0A9W8N5K5"/>
<name>A0A9W8N5K5_9PEZI</name>
<keyword evidence="3 6" id="KW-1133">Transmembrane helix</keyword>
<dbReference type="InterPro" id="IPR049326">
    <property type="entry name" value="Rhodopsin_dom_fungi"/>
</dbReference>
<comment type="subcellular location">
    <subcellularLocation>
        <location evidence="1">Membrane</location>
        <topology evidence="1">Multi-pass membrane protein</topology>
    </subcellularLocation>
</comment>
<evidence type="ECO:0000256" key="1">
    <source>
        <dbReference type="ARBA" id="ARBA00004141"/>
    </source>
</evidence>
<evidence type="ECO:0000256" key="3">
    <source>
        <dbReference type="ARBA" id="ARBA00022989"/>
    </source>
</evidence>
<dbReference type="VEuPathDB" id="FungiDB:F4678DRAFT_476532"/>
<evidence type="ECO:0000256" key="4">
    <source>
        <dbReference type="ARBA" id="ARBA00023136"/>
    </source>
</evidence>
<feature type="domain" description="Rhodopsin" evidence="7">
    <location>
        <begin position="34"/>
        <end position="163"/>
    </location>
</feature>
<dbReference type="EMBL" id="JANPWZ010002764">
    <property type="protein sequence ID" value="KAJ3556283.1"/>
    <property type="molecule type" value="Genomic_DNA"/>
</dbReference>
<keyword evidence="2 6" id="KW-0812">Transmembrane</keyword>
<comment type="caution">
    <text evidence="8">The sequence shown here is derived from an EMBL/GenBank/DDBJ whole genome shotgun (WGS) entry which is preliminary data.</text>
</comment>